<name>A0ABW3KAC5_9BACT</name>
<evidence type="ECO:0000313" key="1">
    <source>
        <dbReference type="EMBL" id="MFD1002922.1"/>
    </source>
</evidence>
<keyword evidence="2" id="KW-1185">Reference proteome</keyword>
<evidence type="ECO:0000313" key="2">
    <source>
        <dbReference type="Proteomes" id="UP001597112"/>
    </source>
</evidence>
<accession>A0ABW3KAC5</accession>
<proteinExistence type="predicted"/>
<sequence>MKMIKKLYLIGIILLTICGCKKESTGEISASDWKNISKIKKDSIYIDENGNKVILKFNSKIEEVPNSINGRVTYSFDIDNNGDPTYDKFGKISRIIYKDNYRNDSYGVTINDDTLDVGEIFTASVWAKYKKYVIEIEEPEKLIIKSEIIQDYYNYEFECSAEGIYSFRGTLLSDSTSVPFEYKFLVENTTNEQ</sequence>
<dbReference type="EMBL" id="JBHTKA010000014">
    <property type="protein sequence ID" value="MFD1002922.1"/>
    <property type="molecule type" value="Genomic_DNA"/>
</dbReference>
<organism evidence="1 2">
    <name type="scientific">Ohtaekwangia kribbensis</name>
    <dbReference type="NCBI Taxonomy" id="688913"/>
    <lineage>
        <taxon>Bacteria</taxon>
        <taxon>Pseudomonadati</taxon>
        <taxon>Bacteroidota</taxon>
        <taxon>Cytophagia</taxon>
        <taxon>Cytophagales</taxon>
        <taxon>Fulvivirgaceae</taxon>
        <taxon>Ohtaekwangia</taxon>
    </lineage>
</organism>
<gene>
    <name evidence="1" type="ORF">ACFQ21_26580</name>
</gene>
<reference evidence="2" key="1">
    <citation type="journal article" date="2019" name="Int. J. Syst. Evol. Microbiol.">
        <title>The Global Catalogue of Microorganisms (GCM) 10K type strain sequencing project: providing services to taxonomists for standard genome sequencing and annotation.</title>
        <authorList>
            <consortium name="The Broad Institute Genomics Platform"/>
            <consortium name="The Broad Institute Genome Sequencing Center for Infectious Disease"/>
            <person name="Wu L."/>
            <person name="Ma J."/>
        </authorList>
    </citation>
    <scope>NUCLEOTIDE SEQUENCE [LARGE SCALE GENOMIC DNA]</scope>
    <source>
        <strain evidence="2">CCUG 58938</strain>
    </source>
</reference>
<protein>
    <recommendedName>
        <fullName evidence="3">Lipoprotein</fullName>
    </recommendedName>
</protein>
<dbReference type="Proteomes" id="UP001597112">
    <property type="component" value="Unassembled WGS sequence"/>
</dbReference>
<evidence type="ECO:0008006" key="3">
    <source>
        <dbReference type="Google" id="ProtNLM"/>
    </source>
</evidence>
<dbReference type="RefSeq" id="WP_377584809.1">
    <property type="nucleotide sequence ID" value="NZ_JBHTKA010000014.1"/>
</dbReference>
<dbReference type="PROSITE" id="PS51257">
    <property type="entry name" value="PROKAR_LIPOPROTEIN"/>
    <property type="match status" value="1"/>
</dbReference>
<comment type="caution">
    <text evidence="1">The sequence shown here is derived from an EMBL/GenBank/DDBJ whole genome shotgun (WGS) entry which is preliminary data.</text>
</comment>